<dbReference type="EMBL" id="VCGU01000002">
    <property type="protein sequence ID" value="TRY80121.1"/>
    <property type="molecule type" value="Genomic_DNA"/>
</dbReference>
<sequence length="260" mass="29467">MGVTLFRLSVGVYFPGNFRHFGSKCDALARVKLAHRFSLCSEHKLKAVQSDLKVQVATQPWTEGLCDLIRGQVEECGQKLWIHCYGLDEVVHLQEAQLDAQYTALIGHDPKLGQELKARCQTFHRIGNDLHFLEEPQPMKAASSGRGSEPKDRCHEAKSEFLLCINDIHEALEYLIFSNRLPRALEVSNEAAICEAIRNFSRKCLPRLTECGRLEARKAHLVRDIARDQLAIYQELVAKKLSLPMGSLELDYALLLNKCR</sequence>
<keyword evidence="2" id="KW-1185">Reference proteome</keyword>
<evidence type="ECO:0000313" key="1">
    <source>
        <dbReference type="EMBL" id="TRY80121.1"/>
    </source>
</evidence>
<evidence type="ECO:0000313" key="2">
    <source>
        <dbReference type="Proteomes" id="UP000318571"/>
    </source>
</evidence>
<dbReference type="Proteomes" id="UP000318571">
    <property type="component" value="Chromosome 6"/>
</dbReference>
<reference evidence="1 2" key="1">
    <citation type="journal article" date="2018" name="Nat. Ecol. Evol.">
        <title>Genomic signatures of mitonuclear coevolution across populations of Tigriopus californicus.</title>
        <authorList>
            <person name="Barreto F.S."/>
            <person name="Watson E.T."/>
            <person name="Lima T.G."/>
            <person name="Willett C.S."/>
            <person name="Edmands S."/>
            <person name="Li W."/>
            <person name="Burton R.S."/>
        </authorList>
    </citation>
    <scope>NUCLEOTIDE SEQUENCE [LARGE SCALE GENOMIC DNA]</scope>
    <source>
        <strain evidence="1 2">San Diego</strain>
    </source>
</reference>
<name>A0A553PR25_TIGCA</name>
<gene>
    <name evidence="1" type="ORF">TCAL_14825</name>
</gene>
<organism evidence="1 2">
    <name type="scientific">Tigriopus californicus</name>
    <name type="common">Marine copepod</name>
    <dbReference type="NCBI Taxonomy" id="6832"/>
    <lineage>
        <taxon>Eukaryota</taxon>
        <taxon>Metazoa</taxon>
        <taxon>Ecdysozoa</taxon>
        <taxon>Arthropoda</taxon>
        <taxon>Crustacea</taxon>
        <taxon>Multicrustacea</taxon>
        <taxon>Hexanauplia</taxon>
        <taxon>Copepoda</taxon>
        <taxon>Harpacticoida</taxon>
        <taxon>Harpacticidae</taxon>
        <taxon>Tigriopus</taxon>
    </lineage>
</organism>
<proteinExistence type="predicted"/>
<protein>
    <submittedName>
        <fullName evidence="1">Uncharacterized protein</fullName>
    </submittedName>
</protein>
<dbReference type="AlphaFoldDB" id="A0A553PR25"/>
<comment type="caution">
    <text evidence="1">The sequence shown here is derived from an EMBL/GenBank/DDBJ whole genome shotgun (WGS) entry which is preliminary data.</text>
</comment>
<accession>A0A553PR25</accession>